<dbReference type="OrthoDB" id="332012at2759"/>
<evidence type="ECO:0000313" key="2">
    <source>
        <dbReference type="EMBL" id="CDJ50507.1"/>
    </source>
</evidence>
<organism evidence="2 3">
    <name type="scientific">Eimeria brunetti</name>
    <dbReference type="NCBI Taxonomy" id="51314"/>
    <lineage>
        <taxon>Eukaryota</taxon>
        <taxon>Sar</taxon>
        <taxon>Alveolata</taxon>
        <taxon>Apicomplexa</taxon>
        <taxon>Conoidasida</taxon>
        <taxon>Coccidia</taxon>
        <taxon>Eucoccidiorida</taxon>
        <taxon>Eimeriorina</taxon>
        <taxon>Eimeriidae</taxon>
        <taxon>Eimeria</taxon>
    </lineage>
</organism>
<feature type="compositionally biased region" description="Basic and acidic residues" evidence="1">
    <location>
        <begin position="1006"/>
        <end position="1023"/>
    </location>
</feature>
<dbReference type="VEuPathDB" id="ToxoDB:EBH_0034290"/>
<feature type="region of interest" description="Disordered" evidence="1">
    <location>
        <begin position="598"/>
        <end position="662"/>
    </location>
</feature>
<feature type="region of interest" description="Disordered" evidence="1">
    <location>
        <begin position="180"/>
        <end position="199"/>
    </location>
</feature>
<feature type="compositionally biased region" description="Polar residues" evidence="1">
    <location>
        <begin position="238"/>
        <end position="248"/>
    </location>
</feature>
<feature type="region of interest" description="Disordered" evidence="1">
    <location>
        <begin position="64"/>
        <end position="91"/>
    </location>
</feature>
<feature type="compositionally biased region" description="Low complexity" evidence="1">
    <location>
        <begin position="954"/>
        <end position="968"/>
    </location>
</feature>
<reference evidence="2" key="1">
    <citation type="submission" date="2013-10" db="EMBL/GenBank/DDBJ databases">
        <title>Genomic analysis of the causative agents of coccidiosis in chickens.</title>
        <authorList>
            <person name="Reid A.J."/>
            <person name="Blake D."/>
            <person name="Billington K."/>
            <person name="Browne H."/>
            <person name="Dunn M."/>
            <person name="Hung S."/>
            <person name="Kawahara F."/>
            <person name="Miranda-Saavedra D."/>
            <person name="Mourier T."/>
            <person name="Nagra H."/>
            <person name="Otto T.D."/>
            <person name="Rawlings N."/>
            <person name="Sanchez A."/>
            <person name="Sanders M."/>
            <person name="Subramaniam C."/>
            <person name="Tay Y."/>
            <person name="Dear P."/>
            <person name="Doerig C."/>
            <person name="Gruber A."/>
            <person name="Parkinson J."/>
            <person name="Shirley M."/>
            <person name="Wan K.L."/>
            <person name="Berriman M."/>
            <person name="Tomley F."/>
            <person name="Pain A."/>
        </authorList>
    </citation>
    <scope>NUCLEOTIDE SEQUENCE [LARGE SCALE GENOMIC DNA]</scope>
    <source>
        <strain evidence="2">Houghton</strain>
    </source>
</reference>
<dbReference type="AlphaFoldDB" id="U6LJI0"/>
<gene>
    <name evidence="2" type="ORF">EBH_0034290</name>
</gene>
<evidence type="ECO:0000256" key="1">
    <source>
        <dbReference type="SAM" id="MobiDB-lite"/>
    </source>
</evidence>
<dbReference type="PANTHER" id="PTHR14312">
    <property type="entry name" value="CREB/ATF BZIP TRANSCRIPTION FACTOR"/>
    <property type="match status" value="1"/>
</dbReference>
<reference evidence="2" key="2">
    <citation type="submission" date="2013-10" db="EMBL/GenBank/DDBJ databases">
        <authorList>
            <person name="Aslett M."/>
        </authorList>
    </citation>
    <scope>NUCLEOTIDE SEQUENCE [LARGE SCALE GENOMIC DNA]</scope>
    <source>
        <strain evidence="2">Houghton</strain>
    </source>
</reference>
<keyword evidence="3" id="KW-1185">Reference proteome</keyword>
<feature type="compositionally biased region" description="Polar residues" evidence="1">
    <location>
        <begin position="815"/>
        <end position="827"/>
    </location>
</feature>
<name>U6LJI0_9EIME</name>
<feature type="compositionally biased region" description="Basic and acidic residues" evidence="1">
    <location>
        <begin position="633"/>
        <end position="645"/>
    </location>
</feature>
<accession>U6LJI0</accession>
<feature type="compositionally biased region" description="Basic and acidic residues" evidence="1">
    <location>
        <begin position="783"/>
        <end position="796"/>
    </location>
</feature>
<feature type="compositionally biased region" description="Low complexity" evidence="1">
    <location>
        <begin position="204"/>
        <end position="221"/>
    </location>
</feature>
<feature type="compositionally biased region" description="Basic and acidic residues" evidence="1">
    <location>
        <begin position="459"/>
        <end position="470"/>
    </location>
</feature>
<dbReference type="GO" id="GO:0005634">
    <property type="term" value="C:nucleus"/>
    <property type="evidence" value="ECO:0007669"/>
    <property type="project" value="TreeGrafter"/>
</dbReference>
<dbReference type="PANTHER" id="PTHR14312:SF1">
    <property type="entry name" value="BASIC-LEUCINE ZIPPER TRANSCRIPTION FACTOR A"/>
    <property type="match status" value="1"/>
</dbReference>
<feature type="region of interest" description="Disordered" evidence="1">
    <location>
        <begin position="447"/>
        <end position="493"/>
    </location>
</feature>
<dbReference type="GO" id="GO:0043565">
    <property type="term" value="F:sequence-specific DNA binding"/>
    <property type="evidence" value="ECO:0007669"/>
    <property type="project" value="TreeGrafter"/>
</dbReference>
<feature type="region of interest" description="Disordered" evidence="1">
    <location>
        <begin position="769"/>
        <end position="831"/>
    </location>
</feature>
<sequence length="1196" mass="130751">MKTGTLWREPSSPEGFACPCSPTKHSFEDGDPGESSVAGCIHCDASRDSCCALLEVEDEAFEHLKEQQGKPAPAAQPGVVGEGSEASAATNSGDLHGVQRRVVAFLPLTDSSMAILHSDGSLCIIRRKEKPATGPSRIFCGSGGPLPLTGQAVALLRRRAILLSELSAVAGNPFLYRMNSSTANPPHGDSSPGTSLAQLNFTPPEQQQMQQQQLPQPQQQQRNSESPPSPASARGARSTHNGSGQEQNPQRERATQELLVRALQHLLEVGAESLQLLDVDGEVRHFSVLHEQLNFKCLRRLSLGWTITPELQQLLFLFSSKKLRSLQKLNFNGPAQIHPEAYIHINRFSSPTTSNGCGAWGEPCAAPLDEATLRRSAGLNNYGLGQIHLQLYALLNCGACSVSQIDYARQQLLQQQLQMLASYKKHRGILKEIKSQSDPLCLEVEYEAPKPAEGPNEEETSKGRTQDLKSESCLASEMSSEAGSKERLGTQKQPVDTCSSVTVEFNRMLLQEDASALNKSETTSGSTCRHRVQQAGSWLWRAIPSSLRGLAGSRGCINEAAPPLLEPQLEAADTIQSGGSVEVQPAAHLEQQEHNAPAPVAENYPPDCPSHESVAAATQHQDDSGLPARRRRPSEGVEGKRHSSDTELTAAIVPSGGPRPKRRRLVEVPLGWPAGEAKTRVESLRRHLAAFARGHLPLLGDLICPHLEALGSPSRASRQGRDEMPAPLEYASKEKPETQLSLKRAELQVLKGVASFLLDTAGECLAPMLEGPKSSSGTSNKDCSNDSRDSSSDGKKGNNVAPERISARPTALPGHSSNQATRSSTAGSVVAAHPTHPLQPLLRELQRQQEEDDELSLLRLLQHSPSPRTSWSHGVFFKYAYVDLDFECLATFRICLCHHPLFIFYKEHEKGLHVLHVDGVFNAGADSAQEKTELWRERLSYNYVCDPAVPFDQQTQRLQQQQQQPQQHQQDRRPQPAQESLETAETAGVSRPTSSRSSRRGGNSSDVRDAPTERTGNRSERSARIQLPAGSMAGCRQPLLPTPPTPREGEIRLCSAKASICRTALSPKPVEQETPSTLLPHVGPQMTGYDLFCLEMWSVLSLCRDQVCPPNLTQYLAALRRLWAETLTQQQRDIYNNIITPKYIARRLKAPDLTFEALPPWWQQHQQTQSRRRPKGAGGASPSVEGHPPASSPEGH</sequence>
<dbReference type="GO" id="GO:0010468">
    <property type="term" value="P:regulation of gene expression"/>
    <property type="evidence" value="ECO:0007669"/>
    <property type="project" value="TreeGrafter"/>
</dbReference>
<feature type="region of interest" description="Disordered" evidence="1">
    <location>
        <begin position="1161"/>
        <end position="1196"/>
    </location>
</feature>
<protein>
    <submittedName>
        <fullName evidence="2">Uncharacterized protein</fullName>
    </submittedName>
</protein>
<feature type="region of interest" description="Disordered" evidence="1">
    <location>
        <begin position="204"/>
        <end position="253"/>
    </location>
</feature>
<dbReference type="Proteomes" id="UP000030750">
    <property type="component" value="Unassembled WGS sequence"/>
</dbReference>
<proteinExistence type="predicted"/>
<evidence type="ECO:0000313" key="3">
    <source>
        <dbReference type="Proteomes" id="UP000030750"/>
    </source>
</evidence>
<feature type="compositionally biased region" description="Low complexity" evidence="1">
    <location>
        <begin position="988"/>
        <end position="1005"/>
    </location>
</feature>
<dbReference type="EMBL" id="HG712270">
    <property type="protein sequence ID" value="CDJ50507.1"/>
    <property type="molecule type" value="Genomic_DNA"/>
</dbReference>
<feature type="region of interest" description="Disordered" evidence="1">
    <location>
        <begin position="954"/>
        <end position="1049"/>
    </location>
</feature>